<protein>
    <submittedName>
        <fullName evidence="1">Uncharacterized protein</fullName>
    </submittedName>
</protein>
<organism evidence="1 2">
    <name type="scientific">Mycena rosella</name>
    <name type="common">Pink bonnet</name>
    <name type="synonym">Agaricus rosellus</name>
    <dbReference type="NCBI Taxonomy" id="1033263"/>
    <lineage>
        <taxon>Eukaryota</taxon>
        <taxon>Fungi</taxon>
        <taxon>Dikarya</taxon>
        <taxon>Basidiomycota</taxon>
        <taxon>Agaricomycotina</taxon>
        <taxon>Agaricomycetes</taxon>
        <taxon>Agaricomycetidae</taxon>
        <taxon>Agaricales</taxon>
        <taxon>Marasmiineae</taxon>
        <taxon>Mycenaceae</taxon>
        <taxon>Mycena</taxon>
    </lineage>
</organism>
<sequence length="226" mass="26065">MDLAKRKCAKLSRELEVAGLIYHSHSGSSQNGGVSVVSFKNPPKLPAWQEHISNPQPPPLKIQDYTCPPNAVTPDPEKITWMPYKISGPVTVADACRLYCIEPEDIQDLSQYSCWIDLPTVAKRALTLHGGFYAHKELVRKRRDEEEDALDREIPEADDRQSRFRFSPMIAKQWEERDDDYGWYDTSSGPSKQHRVAAHYPISYICQDDYGCDWVWTPDWEFVNNY</sequence>
<name>A0AAD7GWL1_MYCRO</name>
<dbReference type="EMBL" id="JARKIE010000006">
    <property type="protein sequence ID" value="KAJ7706866.1"/>
    <property type="molecule type" value="Genomic_DNA"/>
</dbReference>
<gene>
    <name evidence="1" type="ORF">B0H17DRAFT_1034694</name>
</gene>
<reference evidence="1" key="1">
    <citation type="submission" date="2023-03" db="EMBL/GenBank/DDBJ databases">
        <title>Massive genome expansion in bonnet fungi (Mycena s.s.) driven by repeated elements and novel gene families across ecological guilds.</title>
        <authorList>
            <consortium name="Lawrence Berkeley National Laboratory"/>
            <person name="Harder C.B."/>
            <person name="Miyauchi S."/>
            <person name="Viragh M."/>
            <person name="Kuo A."/>
            <person name="Thoen E."/>
            <person name="Andreopoulos B."/>
            <person name="Lu D."/>
            <person name="Skrede I."/>
            <person name="Drula E."/>
            <person name="Henrissat B."/>
            <person name="Morin E."/>
            <person name="Kohler A."/>
            <person name="Barry K."/>
            <person name="LaButti K."/>
            <person name="Morin E."/>
            <person name="Salamov A."/>
            <person name="Lipzen A."/>
            <person name="Mereny Z."/>
            <person name="Hegedus B."/>
            <person name="Baldrian P."/>
            <person name="Stursova M."/>
            <person name="Weitz H."/>
            <person name="Taylor A."/>
            <person name="Grigoriev I.V."/>
            <person name="Nagy L.G."/>
            <person name="Martin F."/>
            <person name="Kauserud H."/>
        </authorList>
    </citation>
    <scope>NUCLEOTIDE SEQUENCE</scope>
    <source>
        <strain evidence="1">CBHHK067</strain>
    </source>
</reference>
<dbReference type="AlphaFoldDB" id="A0AAD7GWL1"/>
<comment type="caution">
    <text evidence="1">The sequence shown here is derived from an EMBL/GenBank/DDBJ whole genome shotgun (WGS) entry which is preliminary data.</text>
</comment>
<dbReference type="Proteomes" id="UP001221757">
    <property type="component" value="Unassembled WGS sequence"/>
</dbReference>
<evidence type="ECO:0000313" key="1">
    <source>
        <dbReference type="EMBL" id="KAJ7706866.1"/>
    </source>
</evidence>
<accession>A0AAD7GWL1</accession>
<evidence type="ECO:0000313" key="2">
    <source>
        <dbReference type="Proteomes" id="UP001221757"/>
    </source>
</evidence>
<keyword evidence="2" id="KW-1185">Reference proteome</keyword>
<proteinExistence type="predicted"/>